<dbReference type="SUPFAM" id="SSF54001">
    <property type="entry name" value="Cysteine proteinases"/>
    <property type="match status" value="1"/>
</dbReference>
<keyword evidence="3 7" id="KW-0645">Protease</keyword>
<protein>
    <recommendedName>
        <fullName evidence="8">Ubiquitin carboxyl-terminal hydrolase</fullName>
        <ecNumber evidence="8">3.4.19.12</ecNumber>
    </recommendedName>
</protein>
<dbReference type="EC" id="3.4.19.12" evidence="8"/>
<evidence type="ECO:0000313" key="10">
    <source>
        <dbReference type="Proteomes" id="UP000050741"/>
    </source>
</evidence>
<dbReference type="InterPro" id="IPR001578">
    <property type="entry name" value="Peptidase_C12_UCH"/>
</dbReference>
<keyword evidence="4 7" id="KW-0833">Ubl conjugation pathway</keyword>
<keyword evidence="6 7" id="KW-0788">Thiol protease</keyword>
<reference evidence="10" key="1">
    <citation type="submission" date="2014-05" db="EMBL/GenBank/DDBJ databases">
        <title>The genome and life-stage specific transcriptomes of Globodera pallida elucidate key aspects of plant parasitism by a cyst nematode.</title>
        <authorList>
            <person name="Cotton J.A."/>
            <person name="Lilley C.J."/>
            <person name="Jones L.M."/>
            <person name="Kikuchi T."/>
            <person name="Reid A.J."/>
            <person name="Thorpe P."/>
            <person name="Tsai I.J."/>
            <person name="Beasley H."/>
            <person name="Blok V."/>
            <person name="Cock P.J.A."/>
            <person name="Van den Akker S.E."/>
            <person name="Holroyd N."/>
            <person name="Hunt M."/>
            <person name="Mantelin S."/>
            <person name="Naghra H."/>
            <person name="Pain A."/>
            <person name="Palomares-Rius J.E."/>
            <person name="Zarowiecki M."/>
            <person name="Berriman M."/>
            <person name="Jones J.T."/>
            <person name="Urwin P.E."/>
        </authorList>
    </citation>
    <scope>NUCLEOTIDE SEQUENCE [LARGE SCALE GENOMIC DNA]</scope>
    <source>
        <strain evidence="10">Lindley</strain>
    </source>
</reference>
<sequence length="232" mass="25704">MTAEKPVFCIQLQPNPEAFNKYVDKLGVKGVVCHELPGFESELLTSFVPGPHLALIFCYPYQGKANAFLEDIYGQLAASGNGEVPQWAFFTQQKVRNVCGTYALFHALVNNLKHIDIEGSQFGDWLGLSKQNGVDQCADLLVNNSKLTVLHEHCAQNESETNVPDKVDYHFITYIVHEGHLFEFDSMQEFPRDCGPSSDATFLADVGTVCKELVAQLETISCNAIVLSAKQD</sequence>
<feature type="active site" description="Nucleophile" evidence="7">
    <location>
        <position position="99"/>
    </location>
</feature>
<reference evidence="11" key="2">
    <citation type="submission" date="2016-06" db="UniProtKB">
        <authorList>
            <consortium name="WormBaseParasite"/>
        </authorList>
    </citation>
    <scope>IDENTIFICATION</scope>
</reference>
<dbReference type="Pfam" id="PF01088">
    <property type="entry name" value="Peptidase_C12"/>
    <property type="match status" value="1"/>
</dbReference>
<evidence type="ECO:0000256" key="1">
    <source>
        <dbReference type="ARBA" id="ARBA00000707"/>
    </source>
</evidence>
<proteinExistence type="inferred from homology"/>
<feature type="domain" description="UCH catalytic" evidence="9">
    <location>
        <begin position="8"/>
        <end position="229"/>
    </location>
</feature>
<organism evidence="10 11">
    <name type="scientific">Globodera pallida</name>
    <name type="common">Potato cyst nematode worm</name>
    <name type="synonym">Heterodera pallida</name>
    <dbReference type="NCBI Taxonomy" id="36090"/>
    <lineage>
        <taxon>Eukaryota</taxon>
        <taxon>Metazoa</taxon>
        <taxon>Ecdysozoa</taxon>
        <taxon>Nematoda</taxon>
        <taxon>Chromadorea</taxon>
        <taxon>Rhabditida</taxon>
        <taxon>Tylenchina</taxon>
        <taxon>Tylenchomorpha</taxon>
        <taxon>Tylenchoidea</taxon>
        <taxon>Heteroderidae</taxon>
        <taxon>Heteroderinae</taxon>
        <taxon>Globodera</taxon>
    </lineage>
</organism>
<feature type="site" description="Important for enzyme activity" evidence="7">
    <location>
        <position position="185"/>
    </location>
</feature>
<feature type="active site" description="Proton donor" evidence="7">
    <location>
        <position position="170"/>
    </location>
</feature>
<comment type="catalytic activity">
    <reaction evidence="1 7 8">
        <text>Thiol-dependent hydrolysis of ester, thioester, amide, peptide and isopeptide bonds formed by the C-terminal Gly of ubiquitin (a 76-residue protein attached to proteins as an intracellular targeting signal).</text>
        <dbReference type="EC" id="3.4.19.12"/>
    </reaction>
</comment>
<evidence type="ECO:0000256" key="3">
    <source>
        <dbReference type="ARBA" id="ARBA00022670"/>
    </source>
</evidence>
<evidence type="ECO:0000259" key="9">
    <source>
        <dbReference type="PROSITE" id="PS52048"/>
    </source>
</evidence>
<accession>A0A183BIN7</accession>
<evidence type="ECO:0000256" key="5">
    <source>
        <dbReference type="ARBA" id="ARBA00022801"/>
    </source>
</evidence>
<dbReference type="GO" id="GO:0016579">
    <property type="term" value="P:protein deubiquitination"/>
    <property type="evidence" value="ECO:0007669"/>
    <property type="project" value="TreeGrafter"/>
</dbReference>
<keyword evidence="10" id="KW-1185">Reference proteome</keyword>
<dbReference type="GO" id="GO:0004843">
    <property type="term" value="F:cysteine-type deubiquitinase activity"/>
    <property type="evidence" value="ECO:0007669"/>
    <property type="project" value="UniProtKB-UniRule"/>
</dbReference>
<dbReference type="PRINTS" id="PR00707">
    <property type="entry name" value="UBCTHYDRLASE"/>
</dbReference>
<dbReference type="WBParaSite" id="GPLIN_000046600">
    <property type="protein sequence ID" value="GPLIN_000046600"/>
    <property type="gene ID" value="GPLIN_000046600"/>
</dbReference>
<dbReference type="Proteomes" id="UP000050741">
    <property type="component" value="Unassembled WGS sequence"/>
</dbReference>
<dbReference type="GO" id="GO:0006511">
    <property type="term" value="P:ubiquitin-dependent protein catabolic process"/>
    <property type="evidence" value="ECO:0007669"/>
    <property type="project" value="UniProtKB-UniRule"/>
</dbReference>
<dbReference type="PANTHER" id="PTHR10589:SF17">
    <property type="entry name" value="UBIQUITIN CARBOXYL-TERMINAL HYDROLASE"/>
    <property type="match status" value="1"/>
</dbReference>
<dbReference type="Gene3D" id="3.40.532.10">
    <property type="entry name" value="Peptidase C12, ubiquitin carboxyl-terminal hydrolase"/>
    <property type="match status" value="1"/>
</dbReference>
<evidence type="ECO:0000256" key="2">
    <source>
        <dbReference type="ARBA" id="ARBA00009326"/>
    </source>
</evidence>
<evidence type="ECO:0000256" key="8">
    <source>
        <dbReference type="RuleBase" id="RU361215"/>
    </source>
</evidence>
<evidence type="ECO:0000313" key="11">
    <source>
        <dbReference type="WBParaSite" id="GPLIN_000046600"/>
    </source>
</evidence>
<evidence type="ECO:0000256" key="6">
    <source>
        <dbReference type="ARBA" id="ARBA00022807"/>
    </source>
</evidence>
<keyword evidence="5 7" id="KW-0378">Hydrolase</keyword>
<dbReference type="InterPro" id="IPR038765">
    <property type="entry name" value="Papain-like_cys_pep_sf"/>
</dbReference>
<dbReference type="PANTHER" id="PTHR10589">
    <property type="entry name" value="UBIQUITIN CARBOXYL-TERMINAL HYDROLASE"/>
    <property type="match status" value="1"/>
</dbReference>
<dbReference type="InterPro" id="IPR036959">
    <property type="entry name" value="Peptidase_C12_UCH_sf"/>
</dbReference>
<feature type="site" description="Transition state stabilizer" evidence="7">
    <location>
        <position position="93"/>
    </location>
</feature>
<comment type="similarity">
    <text evidence="2 7 8">Belongs to the peptidase C12 family.</text>
</comment>
<evidence type="ECO:0000256" key="4">
    <source>
        <dbReference type="ARBA" id="ARBA00022786"/>
    </source>
</evidence>
<name>A0A183BIN7_GLOPA</name>
<dbReference type="GO" id="GO:0005737">
    <property type="term" value="C:cytoplasm"/>
    <property type="evidence" value="ECO:0007669"/>
    <property type="project" value="TreeGrafter"/>
</dbReference>
<evidence type="ECO:0000256" key="7">
    <source>
        <dbReference type="PROSITE-ProRule" id="PRU01393"/>
    </source>
</evidence>
<dbReference type="PROSITE" id="PS52048">
    <property type="entry name" value="UCH_DOMAIN"/>
    <property type="match status" value="1"/>
</dbReference>
<dbReference type="AlphaFoldDB" id="A0A183BIN7"/>